<dbReference type="Gene3D" id="3.10.530.10">
    <property type="entry name" value="CPE0013-like"/>
    <property type="match status" value="1"/>
</dbReference>
<dbReference type="EMBL" id="DVMQ01000014">
    <property type="protein sequence ID" value="HIU24147.1"/>
    <property type="molecule type" value="Genomic_DNA"/>
</dbReference>
<dbReference type="PANTHER" id="PTHR39450">
    <property type="entry name" value="MOLYBDOPTERIN OXIDOREDUCTASE, 4FE-4S CLUSTER-BINDING SUBUNIT"/>
    <property type="match status" value="1"/>
</dbReference>
<proteinExistence type="predicted"/>
<dbReference type="SUPFAM" id="SSF160148">
    <property type="entry name" value="CPE0013-like"/>
    <property type="match status" value="1"/>
</dbReference>
<reference evidence="1" key="2">
    <citation type="journal article" date="2021" name="PeerJ">
        <title>Extensive microbial diversity within the chicken gut microbiome revealed by metagenomics and culture.</title>
        <authorList>
            <person name="Gilroy R."/>
            <person name="Ravi A."/>
            <person name="Getino M."/>
            <person name="Pursley I."/>
            <person name="Horton D.L."/>
            <person name="Alikhan N.F."/>
            <person name="Baker D."/>
            <person name="Gharbi K."/>
            <person name="Hall N."/>
            <person name="Watson M."/>
            <person name="Adriaenssens E.M."/>
            <person name="Foster-Nyarko E."/>
            <person name="Jarju S."/>
            <person name="Secka A."/>
            <person name="Antonio M."/>
            <person name="Oren A."/>
            <person name="Chaudhuri R.R."/>
            <person name="La Ragione R."/>
            <person name="Hildebrand F."/>
            <person name="Pallen M.J."/>
        </authorList>
    </citation>
    <scope>NUCLEOTIDE SEQUENCE</scope>
    <source>
        <strain evidence="1">ChiHjej12B11-29160</strain>
    </source>
</reference>
<dbReference type="InterPro" id="IPR012460">
    <property type="entry name" value="DUF1667"/>
</dbReference>
<sequence length="110" mass="11531">MGCSLSVYIDSAGAVTNVEGNSCPRGKAYGEAEVTHPVRMVTSLMRVENTFHPISVRTAEAVPRETIPAVLAAIHNTTVQVPVQAGEVLIQNVANTGIDVVATKSCTTPL</sequence>
<gene>
    <name evidence="1" type="ORF">IAD17_04435</name>
</gene>
<protein>
    <submittedName>
        <fullName evidence="1">DUF1667 domain-containing protein</fullName>
    </submittedName>
</protein>
<organism evidence="1 2">
    <name type="scientific">Candidatus Coprovicinus avistercoris</name>
    <dbReference type="NCBI Taxonomy" id="2840754"/>
    <lineage>
        <taxon>Bacteria</taxon>
        <taxon>Bacillati</taxon>
        <taxon>Actinomycetota</taxon>
        <taxon>Coriobacteriia</taxon>
        <taxon>Coriobacteriales</taxon>
        <taxon>Coriobacteriaceae</taxon>
        <taxon>Coriobacteriaceae incertae sedis</taxon>
        <taxon>Candidatus Coprovicinus</taxon>
    </lineage>
</organism>
<evidence type="ECO:0000313" key="2">
    <source>
        <dbReference type="Proteomes" id="UP000824078"/>
    </source>
</evidence>
<dbReference type="AlphaFoldDB" id="A0A9D1HXZ9"/>
<dbReference type="InterPro" id="IPR036593">
    <property type="entry name" value="CPE0013-like_sf"/>
</dbReference>
<dbReference type="Pfam" id="PF07892">
    <property type="entry name" value="DUF1667"/>
    <property type="match status" value="1"/>
</dbReference>
<comment type="caution">
    <text evidence="1">The sequence shown here is derived from an EMBL/GenBank/DDBJ whole genome shotgun (WGS) entry which is preliminary data.</text>
</comment>
<reference evidence="1" key="1">
    <citation type="submission" date="2020-10" db="EMBL/GenBank/DDBJ databases">
        <authorList>
            <person name="Gilroy R."/>
        </authorList>
    </citation>
    <scope>NUCLEOTIDE SEQUENCE</scope>
    <source>
        <strain evidence="1">ChiHjej12B11-29160</strain>
    </source>
</reference>
<accession>A0A9D1HXZ9</accession>
<dbReference type="Proteomes" id="UP000824078">
    <property type="component" value="Unassembled WGS sequence"/>
</dbReference>
<name>A0A9D1HXZ9_9ACTN</name>
<dbReference type="PANTHER" id="PTHR39450:SF1">
    <property type="entry name" value="DUF1667 DOMAIN-CONTAINING PROTEIN"/>
    <property type="match status" value="1"/>
</dbReference>
<evidence type="ECO:0000313" key="1">
    <source>
        <dbReference type="EMBL" id="HIU24147.1"/>
    </source>
</evidence>